<keyword evidence="3" id="KW-1185">Reference proteome</keyword>
<dbReference type="EMBL" id="JBHSOZ010000003">
    <property type="protein sequence ID" value="MFC5711675.1"/>
    <property type="molecule type" value="Genomic_DNA"/>
</dbReference>
<protein>
    <submittedName>
        <fullName evidence="2">Uncharacterized protein</fullName>
    </submittedName>
</protein>
<feature type="region of interest" description="Disordered" evidence="1">
    <location>
        <begin position="45"/>
        <end position="65"/>
    </location>
</feature>
<evidence type="ECO:0000313" key="3">
    <source>
        <dbReference type="Proteomes" id="UP001596142"/>
    </source>
</evidence>
<name>A0ABW0YGZ7_9BACI</name>
<dbReference type="Proteomes" id="UP001596142">
    <property type="component" value="Unassembled WGS sequence"/>
</dbReference>
<sequence length="65" mass="7338">MSEKELTLMNRDSICKACDGSGLLMDDEEWQYHCTVCGGDGVFSMDETPEPDKPFSVDEMNRTLE</sequence>
<organism evidence="2 3">
    <name type="scientific">Thalassorhabdus alkalitolerans</name>
    <dbReference type="NCBI Taxonomy" id="2282697"/>
    <lineage>
        <taxon>Bacteria</taxon>
        <taxon>Bacillati</taxon>
        <taxon>Bacillota</taxon>
        <taxon>Bacilli</taxon>
        <taxon>Bacillales</taxon>
        <taxon>Bacillaceae</taxon>
        <taxon>Thalassorhabdus</taxon>
    </lineage>
</organism>
<reference evidence="3" key="1">
    <citation type="journal article" date="2019" name="Int. J. Syst. Evol. Microbiol.">
        <title>The Global Catalogue of Microorganisms (GCM) 10K type strain sequencing project: providing services to taxonomists for standard genome sequencing and annotation.</title>
        <authorList>
            <consortium name="The Broad Institute Genomics Platform"/>
            <consortium name="The Broad Institute Genome Sequencing Center for Infectious Disease"/>
            <person name="Wu L."/>
            <person name="Ma J."/>
        </authorList>
    </citation>
    <scope>NUCLEOTIDE SEQUENCE [LARGE SCALE GENOMIC DNA]</scope>
    <source>
        <strain evidence="3">CECT 7184</strain>
    </source>
</reference>
<evidence type="ECO:0000313" key="2">
    <source>
        <dbReference type="EMBL" id="MFC5711675.1"/>
    </source>
</evidence>
<accession>A0ABW0YGZ7</accession>
<dbReference type="SUPFAM" id="SSF57938">
    <property type="entry name" value="DnaJ/Hsp40 cysteine-rich domain"/>
    <property type="match status" value="1"/>
</dbReference>
<comment type="caution">
    <text evidence="2">The sequence shown here is derived from an EMBL/GenBank/DDBJ whole genome shotgun (WGS) entry which is preliminary data.</text>
</comment>
<feature type="compositionally biased region" description="Basic and acidic residues" evidence="1">
    <location>
        <begin position="50"/>
        <end position="65"/>
    </location>
</feature>
<gene>
    <name evidence="2" type="ORF">ACFPU1_02660</name>
</gene>
<dbReference type="InterPro" id="IPR036410">
    <property type="entry name" value="HSP_DnaJ_Cys-rich_dom_sf"/>
</dbReference>
<evidence type="ECO:0000256" key="1">
    <source>
        <dbReference type="SAM" id="MobiDB-lite"/>
    </source>
</evidence>
<dbReference type="Gene3D" id="6.20.20.10">
    <property type="match status" value="1"/>
</dbReference>
<proteinExistence type="predicted"/>